<sequence>MKIIYHLGLHCTDEGRLVANLRRNAGLLAQENIVVPDPDRYRPVLRDTMNATRGTAVSHETQETILDAVMDEDEAERVIFSNQSFLCKRDRVLGEGALYPMADERVQWMTRLFPDHRFEFHFAIRNPATFIPALFAREKERSYEEFMAGIAPHKLRWSEMVGRIRAALPEVPVTLWCDEDTPLIWPEVLQAVSGHDPKAQLAGTMDNLVPIMSEEGLQRLADYLDANPTLTVAQRRRITAAFLDKYALEDEMEVELDLPGWDADYVDGLTDLYENDVVKLGQMPGVTVIEP</sequence>
<organism evidence="1 2">
    <name type="scientific">Acidimangrovimonas pyrenivorans</name>
    <dbReference type="NCBI Taxonomy" id="2030798"/>
    <lineage>
        <taxon>Bacteria</taxon>
        <taxon>Pseudomonadati</taxon>
        <taxon>Pseudomonadota</taxon>
        <taxon>Alphaproteobacteria</taxon>
        <taxon>Rhodobacterales</taxon>
        <taxon>Paracoccaceae</taxon>
        <taxon>Acidimangrovimonas</taxon>
    </lineage>
</organism>
<dbReference type="RefSeq" id="WP_377833420.1">
    <property type="nucleotide sequence ID" value="NZ_JBHRSK010000007.1"/>
</dbReference>
<protein>
    <recommendedName>
        <fullName evidence="3">Sulfotransferase family protein</fullName>
    </recommendedName>
</protein>
<name>A0ABV7AIP0_9RHOB</name>
<keyword evidence="2" id="KW-1185">Reference proteome</keyword>
<evidence type="ECO:0008006" key="3">
    <source>
        <dbReference type="Google" id="ProtNLM"/>
    </source>
</evidence>
<dbReference type="EMBL" id="JBHRSK010000007">
    <property type="protein sequence ID" value="MFC2968725.1"/>
    <property type="molecule type" value="Genomic_DNA"/>
</dbReference>
<reference evidence="2" key="1">
    <citation type="journal article" date="2019" name="Int. J. Syst. Evol. Microbiol.">
        <title>The Global Catalogue of Microorganisms (GCM) 10K type strain sequencing project: providing services to taxonomists for standard genome sequencing and annotation.</title>
        <authorList>
            <consortium name="The Broad Institute Genomics Platform"/>
            <consortium name="The Broad Institute Genome Sequencing Center for Infectious Disease"/>
            <person name="Wu L."/>
            <person name="Ma J."/>
        </authorList>
    </citation>
    <scope>NUCLEOTIDE SEQUENCE [LARGE SCALE GENOMIC DNA]</scope>
    <source>
        <strain evidence="2">KCTC 62192</strain>
    </source>
</reference>
<proteinExistence type="predicted"/>
<dbReference type="Proteomes" id="UP001595443">
    <property type="component" value="Unassembled WGS sequence"/>
</dbReference>
<gene>
    <name evidence="1" type="ORF">ACFOES_11525</name>
</gene>
<evidence type="ECO:0000313" key="1">
    <source>
        <dbReference type="EMBL" id="MFC2968725.1"/>
    </source>
</evidence>
<evidence type="ECO:0000313" key="2">
    <source>
        <dbReference type="Proteomes" id="UP001595443"/>
    </source>
</evidence>
<comment type="caution">
    <text evidence="1">The sequence shown here is derived from an EMBL/GenBank/DDBJ whole genome shotgun (WGS) entry which is preliminary data.</text>
</comment>
<accession>A0ABV7AIP0</accession>